<evidence type="ECO:0000313" key="5">
    <source>
        <dbReference type="Proteomes" id="UP000824120"/>
    </source>
</evidence>
<organism evidence="4 5">
    <name type="scientific">Solanum commersonii</name>
    <name type="common">Commerson's wild potato</name>
    <name type="synonym">Commerson's nightshade</name>
    <dbReference type="NCBI Taxonomy" id="4109"/>
    <lineage>
        <taxon>Eukaryota</taxon>
        <taxon>Viridiplantae</taxon>
        <taxon>Streptophyta</taxon>
        <taxon>Embryophyta</taxon>
        <taxon>Tracheophyta</taxon>
        <taxon>Spermatophyta</taxon>
        <taxon>Magnoliopsida</taxon>
        <taxon>eudicotyledons</taxon>
        <taxon>Gunneridae</taxon>
        <taxon>Pentapetalae</taxon>
        <taxon>asterids</taxon>
        <taxon>lamiids</taxon>
        <taxon>Solanales</taxon>
        <taxon>Solanaceae</taxon>
        <taxon>Solanoideae</taxon>
        <taxon>Solaneae</taxon>
        <taxon>Solanum</taxon>
    </lineage>
</organism>
<dbReference type="EMBL" id="JACXVP010000001">
    <property type="protein sequence ID" value="KAG5632171.1"/>
    <property type="molecule type" value="Genomic_DNA"/>
</dbReference>
<dbReference type="Gene3D" id="1.50.40.10">
    <property type="entry name" value="Mitochondrial carrier domain"/>
    <property type="match status" value="1"/>
</dbReference>
<evidence type="ECO:0000256" key="3">
    <source>
        <dbReference type="ARBA" id="ARBA00023136"/>
    </source>
</evidence>
<dbReference type="SUPFAM" id="SSF103506">
    <property type="entry name" value="Mitochondrial carrier"/>
    <property type="match status" value="1"/>
</dbReference>
<dbReference type="InterPro" id="IPR023395">
    <property type="entry name" value="MCP_dom_sf"/>
</dbReference>
<reference evidence="4 5" key="1">
    <citation type="submission" date="2020-09" db="EMBL/GenBank/DDBJ databases">
        <title>De no assembly of potato wild relative species, Solanum commersonii.</title>
        <authorList>
            <person name="Cho K."/>
        </authorList>
    </citation>
    <scope>NUCLEOTIDE SEQUENCE [LARGE SCALE GENOMIC DNA]</scope>
    <source>
        <strain evidence="4">LZ3.2</strain>
        <tissue evidence="4">Leaf</tissue>
    </source>
</reference>
<accession>A0A9J6B6D5</accession>
<evidence type="ECO:0000313" key="4">
    <source>
        <dbReference type="EMBL" id="KAG5632171.1"/>
    </source>
</evidence>
<dbReference type="OrthoDB" id="250329at2759"/>
<proteinExistence type="predicted"/>
<dbReference type="PANTHER" id="PTHR46080:SF5">
    <property type="entry name" value="OS01G0329400 PROTEIN"/>
    <property type="match status" value="1"/>
</dbReference>
<keyword evidence="2" id="KW-0812">Transmembrane</keyword>
<sequence>METEAATAPQVAALADPDINWDMLDKSHVSSLCLLMWNLGYSDNVDKEPSHMQMVAIEATTGLAASTCSSVITTLVNTVKTRLQVIDNYGVGRHYVLKTTKMLLREDGWKGFYRGLDLGSSICLSMEQQ</sequence>
<keyword evidence="5" id="KW-1185">Reference proteome</keyword>
<gene>
    <name evidence="4" type="ORF">H5410_003888</name>
</gene>
<keyword evidence="3" id="KW-0472">Membrane</keyword>
<dbReference type="AlphaFoldDB" id="A0A9J6B6D5"/>
<name>A0A9J6B6D5_SOLCO</name>
<dbReference type="PANTHER" id="PTHR46080">
    <property type="entry name" value="MITOCHONDRIAL SUBSTRATE CARRIER FAMILY PROTEIN J"/>
    <property type="match status" value="1"/>
</dbReference>
<evidence type="ECO:0000256" key="2">
    <source>
        <dbReference type="ARBA" id="ARBA00022692"/>
    </source>
</evidence>
<dbReference type="GO" id="GO:0016020">
    <property type="term" value="C:membrane"/>
    <property type="evidence" value="ECO:0007669"/>
    <property type="project" value="UniProtKB-SubCell"/>
</dbReference>
<dbReference type="Pfam" id="PF00153">
    <property type="entry name" value="Mito_carr"/>
    <property type="match status" value="1"/>
</dbReference>
<dbReference type="Proteomes" id="UP000824120">
    <property type="component" value="Chromosome 1"/>
</dbReference>
<comment type="caution">
    <text evidence="4">The sequence shown here is derived from an EMBL/GenBank/DDBJ whole genome shotgun (WGS) entry which is preliminary data.</text>
</comment>
<protein>
    <submittedName>
        <fullName evidence="4">Uncharacterized protein</fullName>
    </submittedName>
</protein>
<dbReference type="InterPro" id="IPR018108">
    <property type="entry name" value="MCP_transmembrane"/>
</dbReference>
<comment type="subcellular location">
    <subcellularLocation>
        <location evidence="1">Membrane</location>
        <topology evidence="1">Multi-pass membrane protein</topology>
    </subcellularLocation>
</comment>
<evidence type="ECO:0000256" key="1">
    <source>
        <dbReference type="ARBA" id="ARBA00004141"/>
    </source>
</evidence>